<gene>
    <name evidence="11" type="ORF">SPARVUS_LOCUS4906618</name>
</gene>
<evidence type="ECO:0000256" key="8">
    <source>
        <dbReference type="ARBA" id="ARBA00022759"/>
    </source>
</evidence>
<keyword evidence="7" id="KW-0479">Metal-binding</keyword>
<keyword evidence="5" id="KW-0819">tRNA processing</keyword>
<dbReference type="EMBL" id="CATNWA010009745">
    <property type="protein sequence ID" value="CAI9558565.1"/>
    <property type="molecule type" value="Genomic_DNA"/>
</dbReference>
<accession>A0ABN9CEM9</accession>
<evidence type="ECO:0000313" key="11">
    <source>
        <dbReference type="EMBL" id="CAI9558565.1"/>
    </source>
</evidence>
<evidence type="ECO:0000256" key="3">
    <source>
        <dbReference type="ARBA" id="ARBA00007823"/>
    </source>
</evidence>
<evidence type="ECO:0000256" key="2">
    <source>
        <dbReference type="ARBA" id="ARBA00001947"/>
    </source>
</evidence>
<evidence type="ECO:0000256" key="6">
    <source>
        <dbReference type="ARBA" id="ARBA00022722"/>
    </source>
</evidence>
<comment type="cofactor">
    <cofactor evidence="2">
        <name>Zn(2+)</name>
        <dbReference type="ChEBI" id="CHEBI:29105"/>
    </cofactor>
</comment>
<dbReference type="InterPro" id="IPR036866">
    <property type="entry name" value="RibonucZ/Hydroxyglut_hydro"/>
</dbReference>
<dbReference type="SUPFAM" id="SSF56281">
    <property type="entry name" value="Metallo-hydrolase/oxidoreductase"/>
    <property type="match status" value="1"/>
</dbReference>
<name>A0ABN9CEM9_9NEOB</name>
<dbReference type="Proteomes" id="UP001162483">
    <property type="component" value="Unassembled WGS sequence"/>
</dbReference>
<keyword evidence="12" id="KW-1185">Reference proteome</keyword>
<sequence>MTPEHILNHSAYRQWMDRFGPQTEHMILNESVSSVHNQTAHKVRTQLNLIHPRIFPQLPELSRKEVAVSDIRGVKAECLLKYQLRPTLEWQRDMVTNISTLEFVKQAMELPDFPDALRECKMLLGSDLLQTEELNSQYPVFVFLGTGSAVPMKSRNVSCTLVHVSPSKVLMLDCGEGSFTQLYQHYGKETDNILCQLSAVFVSHIHADHHSGLPHVLYERERALRSCGKPFSPVFLVAPTLVMTWLNLFHDHCQAFLHNISVIPAHNLIEGAKGGCPKIRSLISSLLEMYQFEKFQTCFVRHCKMAFGCAVIHQSGWKLVFSGDTMPCEALIKMGKNATLLIHEAHTRRWFRERCNRKSTQVPGLLYAF</sequence>
<comment type="similarity">
    <text evidence="3">Belongs to the RNase Z family.</text>
</comment>
<evidence type="ECO:0000256" key="10">
    <source>
        <dbReference type="ARBA" id="ARBA00022833"/>
    </source>
</evidence>
<proteinExistence type="inferred from homology"/>
<evidence type="ECO:0000256" key="1">
    <source>
        <dbReference type="ARBA" id="ARBA00000402"/>
    </source>
</evidence>
<dbReference type="Pfam" id="PF23023">
    <property type="entry name" value="Anti-Pycsar_Apyc1"/>
    <property type="match status" value="1"/>
</dbReference>
<evidence type="ECO:0000256" key="4">
    <source>
        <dbReference type="ARBA" id="ARBA00012477"/>
    </source>
</evidence>
<dbReference type="Gene3D" id="3.60.15.10">
    <property type="entry name" value="Ribonuclease Z/Hydroxyacylglutathione hydrolase-like"/>
    <property type="match status" value="2"/>
</dbReference>
<evidence type="ECO:0000256" key="7">
    <source>
        <dbReference type="ARBA" id="ARBA00022723"/>
    </source>
</evidence>
<comment type="catalytic activity">
    <reaction evidence="1">
        <text>Endonucleolytic cleavage of RNA, removing extra 3' nucleotides from tRNA precursor, generating 3' termini of tRNAs. A 3'-hydroxy group is left at the tRNA terminus and a 5'-phosphoryl group is left at the trailer molecule.</text>
        <dbReference type="EC" id="3.1.26.11"/>
    </reaction>
</comment>
<dbReference type="InterPro" id="IPR047151">
    <property type="entry name" value="RNZ2-like"/>
</dbReference>
<dbReference type="PANTHER" id="PTHR12553:SF49">
    <property type="entry name" value="ZINC PHOSPHODIESTERASE ELAC PROTEIN 2"/>
    <property type="match status" value="1"/>
</dbReference>
<protein>
    <recommendedName>
        <fullName evidence="4">ribonuclease Z</fullName>
        <ecNumber evidence="4">3.1.26.11</ecNumber>
    </recommendedName>
</protein>
<keyword evidence="10" id="KW-0862">Zinc</keyword>
<evidence type="ECO:0000256" key="5">
    <source>
        <dbReference type="ARBA" id="ARBA00022694"/>
    </source>
</evidence>
<keyword evidence="6" id="KW-0540">Nuclease</keyword>
<dbReference type="EC" id="3.1.26.11" evidence="4"/>
<dbReference type="PANTHER" id="PTHR12553">
    <property type="entry name" value="ZINC PHOSPHODIESTERASE ELAC PROTEIN 2"/>
    <property type="match status" value="1"/>
</dbReference>
<evidence type="ECO:0000313" key="12">
    <source>
        <dbReference type="Proteomes" id="UP001162483"/>
    </source>
</evidence>
<keyword evidence="9" id="KW-0378">Hydrolase</keyword>
<comment type="caution">
    <text evidence="11">The sequence shown here is derived from an EMBL/GenBank/DDBJ whole genome shotgun (WGS) entry which is preliminary data.</text>
</comment>
<evidence type="ECO:0000256" key="9">
    <source>
        <dbReference type="ARBA" id="ARBA00022801"/>
    </source>
</evidence>
<reference evidence="11" key="1">
    <citation type="submission" date="2023-05" db="EMBL/GenBank/DDBJ databases">
        <authorList>
            <person name="Stuckert A."/>
        </authorList>
    </citation>
    <scope>NUCLEOTIDE SEQUENCE</scope>
</reference>
<organism evidence="11 12">
    <name type="scientific">Staurois parvus</name>
    <dbReference type="NCBI Taxonomy" id="386267"/>
    <lineage>
        <taxon>Eukaryota</taxon>
        <taxon>Metazoa</taxon>
        <taxon>Chordata</taxon>
        <taxon>Craniata</taxon>
        <taxon>Vertebrata</taxon>
        <taxon>Euteleostomi</taxon>
        <taxon>Amphibia</taxon>
        <taxon>Batrachia</taxon>
        <taxon>Anura</taxon>
        <taxon>Neobatrachia</taxon>
        <taxon>Ranoidea</taxon>
        <taxon>Ranidae</taxon>
        <taxon>Staurois</taxon>
    </lineage>
</organism>
<dbReference type="CDD" id="cd07718">
    <property type="entry name" value="RNaseZ_ELAC1_ELAC2-C-term-like_MBL-fold"/>
    <property type="match status" value="1"/>
</dbReference>
<keyword evidence="8" id="KW-0255">Endonuclease</keyword>